<dbReference type="AlphaFoldDB" id="A0A5M8S3K2"/>
<name>A0A5M8S3K2_9BACI</name>
<reference evidence="2 3" key="1">
    <citation type="submission" date="2018-08" db="EMBL/GenBank/DDBJ databases">
        <title>Bacillus phenotypic plasticity.</title>
        <authorList>
            <person name="Hurtado E."/>
        </authorList>
    </citation>
    <scope>NUCLEOTIDE SEQUENCE [LARGE SCALE GENOMIC DNA]</scope>
    <source>
        <strain evidence="2 3">427</strain>
    </source>
</reference>
<feature type="domain" description="TRASH" evidence="1">
    <location>
        <begin position="378"/>
        <end position="412"/>
    </location>
</feature>
<dbReference type="EMBL" id="QSND01000001">
    <property type="protein sequence ID" value="KAA6452722.1"/>
    <property type="molecule type" value="Genomic_DNA"/>
</dbReference>
<feature type="domain" description="TRASH" evidence="1">
    <location>
        <begin position="146"/>
        <end position="180"/>
    </location>
</feature>
<accession>A0A5M8S3K2</accession>
<dbReference type="InterPro" id="IPR011017">
    <property type="entry name" value="TRASH_dom"/>
</dbReference>
<dbReference type="Gene3D" id="3.40.960.10">
    <property type="entry name" value="VSR Endonuclease"/>
    <property type="match status" value="1"/>
</dbReference>
<feature type="domain" description="TRASH" evidence="1">
    <location>
        <begin position="53"/>
        <end position="87"/>
    </location>
</feature>
<evidence type="ECO:0000259" key="1">
    <source>
        <dbReference type="SMART" id="SM00746"/>
    </source>
</evidence>
<dbReference type="InterPro" id="IPR011335">
    <property type="entry name" value="Restrct_endonuc-II-like"/>
</dbReference>
<comment type="caution">
    <text evidence="2">The sequence shown here is derived from an EMBL/GenBank/DDBJ whole genome shotgun (WGS) entry which is preliminary data.</text>
</comment>
<feature type="domain" description="TRASH" evidence="1">
    <location>
        <begin position="505"/>
        <end position="541"/>
    </location>
</feature>
<feature type="domain" description="TRASH" evidence="1">
    <location>
        <begin position="418"/>
        <end position="457"/>
    </location>
</feature>
<feature type="domain" description="TRASH" evidence="1">
    <location>
        <begin position="97"/>
        <end position="129"/>
    </location>
</feature>
<proteinExistence type="predicted"/>
<protein>
    <recommendedName>
        <fullName evidence="1">TRASH domain-containing protein</fullName>
    </recommendedName>
</protein>
<dbReference type="RefSeq" id="WP_148955489.1">
    <property type="nucleotide sequence ID" value="NZ_QSND01000001.1"/>
</dbReference>
<dbReference type="SMART" id="SM00746">
    <property type="entry name" value="TRASH"/>
    <property type="match status" value="6"/>
</dbReference>
<evidence type="ECO:0000313" key="2">
    <source>
        <dbReference type="EMBL" id="KAA6452722.1"/>
    </source>
</evidence>
<sequence>MIIEEQKVKVKWNNANRKHYVLKGYKFTKNGDEFEVALDDLTKSSKSKVLLSCDFCESKMYRDYDRANRQKNHFCSLRCSSKFNANKQKAKRIKKKCEYCKREYAIPKHLERISRFCDKHCLANWQKSAFKGENSAVYVKRENVNCDWCNKTINRTPSYLSQRKYNFCNIDCKRNWHKEILVKSEEFIKINRQNMLNNLSTGKISFTNSKPQVIINELLTAKKIRFTNEKKFGEYSFDVYLDDHDLLIEVNGGFFHVDNRFYEKIKYNMQLNRIKMDKKKKTYLKNYHNKNVLYLWEFDIITNLELCNELIDLFISTKGILENYHSFNYDNQATLSISKKTIIPYMEWDKSDLAEITDLSVREKINRYQPSKHVKFNCDYCGKESVQYLYHYKNKDNHFCSAKCSKHYKQRNNSCYQCKNCGKDVSLPNYRAELLKSGKVKNVFCSRSCSSSWNQNNRLQDTKIQIECLHCNKKYKVSKYREQTSKYCSIKCSRESKKNKIKTTCGVCNTELFVVPSKISNSKSGLVFCSNKCVGIFNKHSKSQKIKKTCKICNNVYFLRPSLARKSVTCSKKCQSIWQSQYLTGKNANRYKDK</sequence>
<organism evidence="2 3">
    <name type="scientific">Bacillus swezeyi</name>
    <dbReference type="NCBI Taxonomy" id="1925020"/>
    <lineage>
        <taxon>Bacteria</taxon>
        <taxon>Bacillati</taxon>
        <taxon>Bacillota</taxon>
        <taxon>Bacilli</taxon>
        <taxon>Bacillales</taxon>
        <taxon>Bacillaceae</taxon>
        <taxon>Bacillus</taxon>
    </lineage>
</organism>
<gene>
    <name evidence="2" type="ORF">DX927_00400</name>
</gene>
<dbReference type="Proteomes" id="UP000324326">
    <property type="component" value="Unassembled WGS sequence"/>
</dbReference>
<dbReference type="SUPFAM" id="SSF52980">
    <property type="entry name" value="Restriction endonuclease-like"/>
    <property type="match status" value="1"/>
</dbReference>
<evidence type="ECO:0000313" key="3">
    <source>
        <dbReference type="Proteomes" id="UP000324326"/>
    </source>
</evidence>